<feature type="transmembrane region" description="Helical" evidence="6">
    <location>
        <begin position="359"/>
        <end position="378"/>
    </location>
</feature>
<dbReference type="PANTHER" id="PTHR23513">
    <property type="entry name" value="INTEGRAL MEMBRANE EFFLUX PROTEIN-RELATED"/>
    <property type="match status" value="1"/>
</dbReference>
<keyword evidence="5 6" id="KW-0472">Membrane</keyword>
<protein>
    <submittedName>
        <fullName evidence="7">Integral membrane efflux protein</fullName>
    </submittedName>
</protein>
<dbReference type="AlphaFoldDB" id="L0EWU2"/>
<name>L0EWU2_LIBCB</name>
<evidence type="ECO:0000256" key="4">
    <source>
        <dbReference type="ARBA" id="ARBA00022989"/>
    </source>
</evidence>
<reference evidence="7 8" key="1">
    <citation type="journal article" date="2012" name="Stand. Genomic Sci.">
        <title>Complete genome sequence of Liberibacter crescens BT-1.</title>
        <authorList>
            <person name="Leonard M.T."/>
            <person name="Fagen J.R."/>
            <person name="Davis-Richardson A.G."/>
            <person name="Davis M.J."/>
            <person name="Triplett E.W."/>
        </authorList>
    </citation>
    <scope>NUCLEOTIDE SEQUENCE [LARGE SCALE GENOMIC DNA]</scope>
    <source>
        <strain evidence="7 8">BT-1</strain>
    </source>
</reference>
<dbReference type="Gene3D" id="1.20.1250.20">
    <property type="entry name" value="MFS general substrate transporter like domains"/>
    <property type="match status" value="1"/>
</dbReference>
<evidence type="ECO:0000256" key="6">
    <source>
        <dbReference type="SAM" id="Phobius"/>
    </source>
</evidence>
<feature type="transmembrane region" description="Helical" evidence="6">
    <location>
        <begin position="12"/>
        <end position="34"/>
    </location>
</feature>
<dbReference type="HOGENOM" id="CLU_686615_0_0_5"/>
<dbReference type="eggNOG" id="COG0477">
    <property type="taxonomic scope" value="Bacteria"/>
</dbReference>
<dbReference type="Proteomes" id="UP000010799">
    <property type="component" value="Chromosome"/>
</dbReference>
<dbReference type="KEGG" id="lcc:B488_13430"/>
<evidence type="ECO:0000313" key="7">
    <source>
        <dbReference type="EMBL" id="AGA65335.1"/>
    </source>
</evidence>
<evidence type="ECO:0000256" key="1">
    <source>
        <dbReference type="ARBA" id="ARBA00004651"/>
    </source>
</evidence>
<feature type="transmembrane region" description="Helical" evidence="6">
    <location>
        <begin position="331"/>
        <end position="353"/>
    </location>
</feature>
<feature type="transmembrane region" description="Helical" evidence="6">
    <location>
        <begin position="268"/>
        <end position="288"/>
    </location>
</feature>
<dbReference type="EMBL" id="CP003789">
    <property type="protein sequence ID" value="AGA65335.1"/>
    <property type="molecule type" value="Genomic_DNA"/>
</dbReference>
<proteinExistence type="predicted"/>
<feature type="transmembrane region" description="Helical" evidence="6">
    <location>
        <begin position="207"/>
        <end position="230"/>
    </location>
</feature>
<accession>L0EWU2</accession>
<dbReference type="InterPro" id="IPR011701">
    <property type="entry name" value="MFS"/>
</dbReference>
<feature type="transmembrane region" description="Helical" evidence="6">
    <location>
        <begin position="40"/>
        <end position="62"/>
    </location>
</feature>
<keyword evidence="3 6" id="KW-0812">Transmembrane</keyword>
<dbReference type="STRING" id="1215343.B488_13430"/>
<evidence type="ECO:0000256" key="2">
    <source>
        <dbReference type="ARBA" id="ARBA00022475"/>
    </source>
</evidence>
<keyword evidence="4 6" id="KW-1133">Transmembrane helix</keyword>
<dbReference type="GO" id="GO:0005886">
    <property type="term" value="C:plasma membrane"/>
    <property type="evidence" value="ECO:0007669"/>
    <property type="project" value="UniProtKB-SubCell"/>
</dbReference>
<feature type="transmembrane region" description="Helical" evidence="6">
    <location>
        <begin position="294"/>
        <end position="319"/>
    </location>
</feature>
<dbReference type="InterPro" id="IPR036259">
    <property type="entry name" value="MFS_trans_sf"/>
</dbReference>
<dbReference type="SUPFAM" id="SSF103473">
    <property type="entry name" value="MFS general substrate transporter"/>
    <property type="match status" value="1"/>
</dbReference>
<dbReference type="Pfam" id="PF07690">
    <property type="entry name" value="MFS_1"/>
    <property type="match status" value="1"/>
</dbReference>
<gene>
    <name evidence="7" type="ordered locus">B488_13430</name>
</gene>
<feature type="transmembrane region" description="Helical" evidence="6">
    <location>
        <begin position="168"/>
        <end position="186"/>
    </location>
</feature>
<organism evidence="7 8">
    <name type="scientific">Liberibacter crescens (strain BT-1)</name>
    <dbReference type="NCBI Taxonomy" id="1215343"/>
    <lineage>
        <taxon>Bacteria</taxon>
        <taxon>Pseudomonadati</taxon>
        <taxon>Pseudomonadota</taxon>
        <taxon>Alphaproteobacteria</taxon>
        <taxon>Hyphomicrobiales</taxon>
        <taxon>Rhizobiaceae</taxon>
        <taxon>Liberibacter</taxon>
    </lineage>
</organism>
<sequence length="401" mass="43947">MKEYRLEKKLLYTAYLISQLGNWAFRIGIIVSLLQNSTSAVGIGVAVIFAPIILGSLFLSPLADRSDRLLLMISIDLIRAIAMMPLLFVGAINSLLTYIIIAMLSLSQPIFMSAQISFLRSVTQPEKLVTELRNISNIDWTTYIIGMATGSFLMASLSIANVLVLNSITFIVSASVLIFVRNRISFRTKLPKKATKAGVNFSDLKPLYRTFIAVFFLNLGAGIINIYPAVRSTTDHVVNQSTLSTMVIINGIFGLIGALCVKPAYQRIGALKLMTLTAGFITFSLFAMSLDYGFILAVASSSLMLGTGQVFAVSVQAYMTSSVRENLTGKFSGIFQCCTYGGIALNGILFSLFSKFLDFNMIVSICLFPSLIAFFIALSETAHSGLLGPKKTRIQFHFKRR</sequence>
<evidence type="ECO:0000256" key="3">
    <source>
        <dbReference type="ARBA" id="ARBA00022692"/>
    </source>
</evidence>
<keyword evidence="2" id="KW-1003">Cell membrane</keyword>
<comment type="subcellular location">
    <subcellularLocation>
        <location evidence="1">Cell membrane</location>
        <topology evidence="1">Multi-pass membrane protein</topology>
    </subcellularLocation>
</comment>
<feature type="transmembrane region" description="Helical" evidence="6">
    <location>
        <begin position="242"/>
        <end position="261"/>
    </location>
</feature>
<keyword evidence="8" id="KW-1185">Reference proteome</keyword>
<dbReference type="PANTHER" id="PTHR23513:SF6">
    <property type="entry name" value="MAJOR FACILITATOR SUPERFAMILY ASSOCIATED DOMAIN-CONTAINING PROTEIN"/>
    <property type="match status" value="1"/>
</dbReference>
<dbReference type="PATRIC" id="fig|1215343.11.peg.1386"/>
<dbReference type="GO" id="GO:0022857">
    <property type="term" value="F:transmembrane transporter activity"/>
    <property type="evidence" value="ECO:0007669"/>
    <property type="project" value="InterPro"/>
</dbReference>
<evidence type="ECO:0000313" key="8">
    <source>
        <dbReference type="Proteomes" id="UP000010799"/>
    </source>
</evidence>
<evidence type="ECO:0000256" key="5">
    <source>
        <dbReference type="ARBA" id="ARBA00023136"/>
    </source>
</evidence>